<keyword evidence="7" id="KW-1185">Reference proteome</keyword>
<dbReference type="Gene3D" id="2.40.160.50">
    <property type="entry name" value="membrane protein fhac: a member of the omp85/tpsb transporter family"/>
    <property type="match status" value="1"/>
</dbReference>
<dbReference type="GO" id="GO:0016787">
    <property type="term" value="F:hydrolase activity"/>
    <property type="evidence" value="ECO:0007669"/>
    <property type="project" value="UniProtKB-UniRule"/>
</dbReference>
<keyword evidence="1 4" id="KW-0378">Hydrolase</keyword>
<feature type="active site" description="Proton acceptor" evidence="4">
    <location>
        <position position="242"/>
    </location>
</feature>
<accession>A0A454JDC4</accession>
<dbReference type="PROSITE" id="PS51635">
    <property type="entry name" value="PNPLA"/>
    <property type="match status" value="1"/>
</dbReference>
<dbReference type="EMBL" id="RFAR01000116">
    <property type="protein sequence ID" value="RMC91395.1"/>
    <property type="molecule type" value="Genomic_DNA"/>
</dbReference>
<protein>
    <submittedName>
        <fullName evidence="6">Patatin-like phospholipase family protein</fullName>
    </submittedName>
</protein>
<sequence length="763" mass="83824">MTLYLTSPCSLGEIVNFRFLLNMHPATKRILKISLKLLILVLPILLTAPQVRAFELAADEGVGVVLGGGGARGFAHLGVLRELQRLHIPIRCIAGTSAGALVGGMYANGLDLDQMAADFRDANWDQMLSGRLPRTDIPYDKKRDDYKNYLDVTFGLQDGQLRVPRSAINSQEIEMFIRKLTRDRQLDTFEKLPIPFRAVATDLANGEAVVFDKGPLAQALRASMAVPGLFDLVETDGRLLVDGGLARNLPIQDARQCAQHLIVVDVGTPPLSKDQINSLFDVVAQTSNLMVSRNVKEQMALLQADDVLIRPDLKGYSAADFVENQAIIQRGNAAAMAQEQALRRFSVSAERYAAWRERLKLPPYPVVDDIQVKSDSRFVNVDGLANSVADMKGGQTVSDVREKLRELFAAGDYDQLSYAIDSRNGHNIMTVMPLEKNIGPNTVHFGLSLNSSTPGDSNFSFLASHQRNWLNPAGGSWRNEMVIGKDKLFKTELYQPWSYDSPLFAAASLSYHQQPLSFYDDNHIKYAEVSNDITMFNADVGTVLGRYGELRLGLFDSRVESYLSLGDSSLLNGTVNHSYAGVRGKLVFDQFDNPRWPRSGYFMNAVLTSSLPAMGSYTASRDYDAVVEGVKTFGDLTFRLTGKARGIVNRKPDDYRLESLGGFLNLTGYQAGELLGEKVALSRLMVYWRASSLPSALGSGLYAGVSGEVGRVWGNPFDGHTTQWIPAGSVFLAADTIFGPFFLGVGNAKNGKLSGYIYLGADY</sequence>
<feature type="active site" description="Nucleophile" evidence="4">
    <location>
        <position position="97"/>
    </location>
</feature>
<comment type="caution">
    <text evidence="6">The sequence shown here is derived from an EMBL/GenBank/DDBJ whole genome shotgun (WGS) entry which is preliminary data.</text>
</comment>
<dbReference type="AlphaFoldDB" id="A0A454JDC4"/>
<evidence type="ECO:0000256" key="4">
    <source>
        <dbReference type="PROSITE-ProRule" id="PRU01161"/>
    </source>
</evidence>
<proteinExistence type="predicted"/>
<reference evidence="6 7" key="1">
    <citation type="submission" date="2018-10" db="EMBL/GenBank/DDBJ databases">
        <title>Draft genome sequence of Aquitalea MWU14-2217 isolated from a wild cranberry bog in Provincetown, Massachusetts.</title>
        <authorList>
            <person name="Ebadzadsahrai G."/>
            <person name="Soby S."/>
        </authorList>
    </citation>
    <scope>NUCLEOTIDE SEQUENCE [LARGE SCALE GENOMIC DNA]</scope>
    <source>
        <strain evidence="6 7">MWU14-2217</strain>
    </source>
</reference>
<dbReference type="PANTHER" id="PTHR14226:SF76">
    <property type="entry name" value="NTE FAMILY PROTEIN RSSA"/>
    <property type="match status" value="1"/>
</dbReference>
<feature type="domain" description="PNPLA" evidence="5">
    <location>
        <begin position="64"/>
        <end position="255"/>
    </location>
</feature>
<evidence type="ECO:0000313" key="6">
    <source>
        <dbReference type="EMBL" id="RMC91395.1"/>
    </source>
</evidence>
<gene>
    <name evidence="6" type="ORF">EAY64_19305</name>
</gene>
<dbReference type="Gene3D" id="3.40.1090.10">
    <property type="entry name" value="Cytosolic phospholipase A2 catalytic domain"/>
    <property type="match status" value="1"/>
</dbReference>
<evidence type="ECO:0000313" key="7">
    <source>
        <dbReference type="Proteomes" id="UP000274139"/>
    </source>
</evidence>
<feature type="short sequence motif" description="DGA/G" evidence="4">
    <location>
        <begin position="242"/>
        <end position="244"/>
    </location>
</feature>
<keyword evidence="3 4" id="KW-0443">Lipid metabolism</keyword>
<feature type="short sequence motif" description="GXGXXG" evidence="4">
    <location>
        <begin position="68"/>
        <end position="73"/>
    </location>
</feature>
<dbReference type="InterPro" id="IPR002641">
    <property type="entry name" value="PNPLA_dom"/>
</dbReference>
<dbReference type="InterPro" id="IPR016035">
    <property type="entry name" value="Acyl_Trfase/lysoPLipase"/>
</dbReference>
<evidence type="ECO:0000256" key="3">
    <source>
        <dbReference type="ARBA" id="ARBA00023098"/>
    </source>
</evidence>
<organism evidence="6 7">
    <name type="scientific">Aquitalea palustris</name>
    <dbReference type="NCBI Taxonomy" id="2480983"/>
    <lineage>
        <taxon>Bacteria</taxon>
        <taxon>Pseudomonadati</taxon>
        <taxon>Pseudomonadota</taxon>
        <taxon>Betaproteobacteria</taxon>
        <taxon>Neisseriales</taxon>
        <taxon>Chromobacteriaceae</taxon>
        <taxon>Aquitalea</taxon>
    </lineage>
</organism>
<evidence type="ECO:0000256" key="2">
    <source>
        <dbReference type="ARBA" id="ARBA00022963"/>
    </source>
</evidence>
<dbReference type="Proteomes" id="UP000274139">
    <property type="component" value="Unassembled WGS sequence"/>
</dbReference>
<dbReference type="SUPFAM" id="SSF52151">
    <property type="entry name" value="FabD/lysophospholipase-like"/>
    <property type="match status" value="1"/>
</dbReference>
<dbReference type="Pfam" id="PF01734">
    <property type="entry name" value="Patatin"/>
    <property type="match status" value="1"/>
</dbReference>
<feature type="short sequence motif" description="GXSXG" evidence="4">
    <location>
        <begin position="95"/>
        <end position="99"/>
    </location>
</feature>
<name>A0A454JDC4_9NEIS</name>
<dbReference type="GO" id="GO:0016042">
    <property type="term" value="P:lipid catabolic process"/>
    <property type="evidence" value="ECO:0007669"/>
    <property type="project" value="UniProtKB-UniRule"/>
</dbReference>
<dbReference type="PANTHER" id="PTHR14226">
    <property type="entry name" value="NEUROPATHY TARGET ESTERASE/SWISS CHEESE D.MELANOGASTER"/>
    <property type="match status" value="1"/>
</dbReference>
<evidence type="ECO:0000256" key="1">
    <source>
        <dbReference type="ARBA" id="ARBA00022801"/>
    </source>
</evidence>
<keyword evidence="2 4" id="KW-0442">Lipid degradation</keyword>
<evidence type="ECO:0000259" key="5">
    <source>
        <dbReference type="PROSITE" id="PS51635"/>
    </source>
</evidence>
<dbReference type="InterPro" id="IPR050301">
    <property type="entry name" value="NTE"/>
</dbReference>